<sequence>MLTRAPFDLHRQRGHDLGKDTMRCCRMTSLVQIVAACSLVQSVDALAFSRSSEFRSIERIDRNAL</sequence>
<name>A0A2D2D1T3_METT3</name>
<dbReference type="KEGG" id="mtw:CQW49_14445"/>
<protein>
    <submittedName>
        <fullName evidence="1">Uncharacterized protein</fullName>
    </submittedName>
</protein>
<organism evidence="1 2">
    <name type="scientific">Methylosinus trichosporium (strain ATCC 35070 / NCIMB 11131 / UNIQEM 75 / OB3b)</name>
    <dbReference type="NCBI Taxonomy" id="595536"/>
    <lineage>
        <taxon>Bacteria</taxon>
        <taxon>Pseudomonadati</taxon>
        <taxon>Pseudomonadota</taxon>
        <taxon>Alphaproteobacteria</taxon>
        <taxon>Hyphomicrobiales</taxon>
        <taxon>Methylocystaceae</taxon>
        <taxon>Methylosinus</taxon>
    </lineage>
</organism>
<dbReference type="AlphaFoldDB" id="A0A2D2D1T3"/>
<keyword evidence="2" id="KW-1185">Reference proteome</keyword>
<accession>A0A2D2D1T3</accession>
<proteinExistence type="predicted"/>
<gene>
    <name evidence="1" type="ORF">CQW49_14445</name>
</gene>
<reference evidence="2" key="1">
    <citation type="submission" date="2017-10" db="EMBL/GenBank/DDBJ databases">
        <title>Completed PacBio SMRT sequence of Methylosinus trichosporium OB3b reveals presence of a third large plasmid.</title>
        <authorList>
            <person name="Charles T.C."/>
            <person name="Lynch M.D.J."/>
            <person name="Heil J.R."/>
            <person name="Cheng J."/>
        </authorList>
    </citation>
    <scope>NUCLEOTIDE SEQUENCE [LARGE SCALE GENOMIC DNA]</scope>
    <source>
        <strain evidence="2">OB3b</strain>
    </source>
</reference>
<dbReference type="Proteomes" id="UP000230709">
    <property type="component" value="Chromosome"/>
</dbReference>
<dbReference type="EMBL" id="CP023737">
    <property type="protein sequence ID" value="ATQ68948.1"/>
    <property type="molecule type" value="Genomic_DNA"/>
</dbReference>
<evidence type="ECO:0000313" key="2">
    <source>
        <dbReference type="Proteomes" id="UP000230709"/>
    </source>
</evidence>
<evidence type="ECO:0000313" key="1">
    <source>
        <dbReference type="EMBL" id="ATQ68948.1"/>
    </source>
</evidence>